<feature type="region of interest" description="Disordered" evidence="10">
    <location>
        <begin position="1"/>
        <end position="22"/>
    </location>
</feature>
<feature type="compositionally biased region" description="Low complexity" evidence="10">
    <location>
        <begin position="12"/>
        <end position="22"/>
    </location>
</feature>
<dbReference type="PANTHER" id="PTHR43302">
    <property type="entry name" value="TRANSPORTER ARSB-RELATED"/>
    <property type="match status" value="1"/>
</dbReference>
<keyword evidence="9 11" id="KW-0472">Membrane</keyword>
<gene>
    <name evidence="13" type="ORF">HCN56_21430</name>
</gene>
<feature type="transmembrane region" description="Helical" evidence="11">
    <location>
        <begin position="210"/>
        <end position="228"/>
    </location>
</feature>
<feature type="transmembrane region" description="Helical" evidence="11">
    <location>
        <begin position="55"/>
        <end position="75"/>
    </location>
</feature>
<dbReference type="Pfam" id="PF03600">
    <property type="entry name" value="CitMHS"/>
    <property type="match status" value="1"/>
</dbReference>
<sequence>MLTRVRRGRPARGGAPRPGAPGDPTVIDAAAAVLSTVLLLAVLAFVILRPRRWPEALAAVPAAGLVMAFGAVAPAEAWAETQRLAPVVGFLAAILLLSHLCAAEGLFDAAGSFVARICRDRPRRLLAGVFVLAALTTAVLSLDATAVLLTPVVIATALRAGAVPRPHVYATAHLANSASLLLPVSNLTNLLAFAASGLTFTRFGILMAPAWLLVIAVEYLVFRRYFAADLAAPPVPVAETERVRTPVVALVVLAATLVGFVATAFAGLSPAWAACAGAAVLAVRALRARTTTVGGLVAACNPLFCLFVLALGVVVKAVVDNGLDAAAGRLLPGGTGLVDLLVIAAVAALLAAGINNLPATLALLPIVAGGGAAPVLAVLVGVNLGPNLTYVGSLSTLLWRRVLHGHDMDISLRDFTWLGVLTVPLTLVAATTALWGMLELVGP</sequence>
<dbReference type="Proteomes" id="UP000578686">
    <property type="component" value="Unassembled WGS sequence"/>
</dbReference>
<feature type="transmembrane region" description="Helical" evidence="11">
    <location>
        <begin position="415"/>
        <end position="438"/>
    </location>
</feature>
<organism evidence="13 14">
    <name type="scientific">Streptomyces lonarensis</name>
    <dbReference type="NCBI Taxonomy" id="700599"/>
    <lineage>
        <taxon>Bacteria</taxon>
        <taxon>Bacillati</taxon>
        <taxon>Actinomycetota</taxon>
        <taxon>Actinomycetes</taxon>
        <taxon>Kitasatosporales</taxon>
        <taxon>Streptomycetaceae</taxon>
        <taxon>Streptomyces</taxon>
    </lineage>
</organism>
<evidence type="ECO:0000256" key="10">
    <source>
        <dbReference type="SAM" id="MobiDB-lite"/>
    </source>
</evidence>
<dbReference type="PANTHER" id="PTHR43302:SF5">
    <property type="entry name" value="TRANSPORTER ARSB-RELATED"/>
    <property type="match status" value="1"/>
</dbReference>
<evidence type="ECO:0000256" key="5">
    <source>
        <dbReference type="ARBA" id="ARBA00022475"/>
    </source>
</evidence>
<comment type="similarity">
    <text evidence="3">Belongs to the CitM (TC 2.A.11) transporter family.</text>
</comment>
<comment type="caution">
    <text evidence="13">The sequence shown here is derived from an EMBL/GenBank/DDBJ whole genome shotgun (WGS) entry which is preliminary data.</text>
</comment>
<keyword evidence="14" id="KW-1185">Reference proteome</keyword>
<evidence type="ECO:0000259" key="12">
    <source>
        <dbReference type="Pfam" id="PF03600"/>
    </source>
</evidence>
<protein>
    <submittedName>
        <fullName evidence="13">Arsenic transporter</fullName>
    </submittedName>
</protein>
<proteinExistence type="inferred from homology"/>
<keyword evidence="5" id="KW-1003">Cell membrane</keyword>
<dbReference type="EMBL" id="JAAVJD010000238">
    <property type="protein sequence ID" value="NJQ08072.1"/>
    <property type="molecule type" value="Genomic_DNA"/>
</dbReference>
<comment type="subcellular location">
    <subcellularLocation>
        <location evidence="1">Cell membrane</location>
        <topology evidence="1">Multi-pass membrane protein</topology>
    </subcellularLocation>
</comment>
<reference evidence="13 14" key="1">
    <citation type="submission" date="2020-03" db="EMBL/GenBank/DDBJ databases">
        <title>Draft genome of Streptomyces sp. ventii, isolated from the Axial Seamount in the Pacific Ocean, and resequencing of the two type strains Streptomyces lonarensis strain NCL 716 and Streptomyces bohaiensis strain 11A07.</title>
        <authorList>
            <person name="Loughran R.M."/>
            <person name="Pfannmuller K.M."/>
            <person name="Wasson B.J."/>
            <person name="Deadmond M.C."/>
            <person name="Paddock B.E."/>
            <person name="Koyack M.J."/>
            <person name="Gallegos D.A."/>
            <person name="Mitchell E.A."/>
            <person name="Ushijima B."/>
            <person name="Saw J.H."/>
            <person name="Mcphail K.L."/>
            <person name="Videau P."/>
        </authorList>
    </citation>
    <scope>NUCLEOTIDE SEQUENCE [LARGE SCALE GENOMIC DNA]</scope>
    <source>
        <strain evidence="13 14">NCL716</strain>
    </source>
</reference>
<keyword evidence="6 11" id="KW-0812">Transmembrane</keyword>
<accession>A0A7X6D4K7</accession>
<keyword evidence="4" id="KW-0813">Transport</keyword>
<evidence type="ECO:0000256" key="1">
    <source>
        <dbReference type="ARBA" id="ARBA00004651"/>
    </source>
</evidence>
<feature type="transmembrane region" description="Helical" evidence="11">
    <location>
        <begin position="125"/>
        <end position="158"/>
    </location>
</feature>
<evidence type="ECO:0000256" key="8">
    <source>
        <dbReference type="ARBA" id="ARBA00022989"/>
    </source>
</evidence>
<evidence type="ECO:0000256" key="4">
    <source>
        <dbReference type="ARBA" id="ARBA00022448"/>
    </source>
</evidence>
<evidence type="ECO:0000256" key="6">
    <source>
        <dbReference type="ARBA" id="ARBA00022692"/>
    </source>
</evidence>
<dbReference type="GO" id="GO:0046685">
    <property type="term" value="P:response to arsenic-containing substance"/>
    <property type="evidence" value="ECO:0007669"/>
    <property type="project" value="UniProtKB-KW"/>
</dbReference>
<evidence type="ECO:0000313" key="14">
    <source>
        <dbReference type="Proteomes" id="UP000578686"/>
    </source>
</evidence>
<dbReference type="GO" id="GO:0005886">
    <property type="term" value="C:plasma membrane"/>
    <property type="evidence" value="ECO:0007669"/>
    <property type="project" value="UniProtKB-SubCell"/>
</dbReference>
<feature type="transmembrane region" description="Helical" evidence="11">
    <location>
        <begin position="87"/>
        <end position="113"/>
    </location>
</feature>
<feature type="transmembrane region" description="Helical" evidence="11">
    <location>
        <begin position="248"/>
        <end position="281"/>
    </location>
</feature>
<name>A0A7X6D4K7_9ACTN</name>
<dbReference type="GO" id="GO:0015105">
    <property type="term" value="F:arsenite transmembrane transporter activity"/>
    <property type="evidence" value="ECO:0007669"/>
    <property type="project" value="InterPro"/>
</dbReference>
<feature type="transmembrane region" description="Helical" evidence="11">
    <location>
        <begin position="335"/>
        <end position="354"/>
    </location>
</feature>
<feature type="domain" description="Citrate transporter-like" evidence="12">
    <location>
        <begin position="45"/>
        <end position="369"/>
    </location>
</feature>
<dbReference type="PRINTS" id="PR00758">
    <property type="entry name" value="ARSENICPUMP"/>
</dbReference>
<comment type="similarity">
    <text evidence="2">Belongs to the ArsB family.</text>
</comment>
<evidence type="ECO:0000256" key="11">
    <source>
        <dbReference type="SAM" id="Phobius"/>
    </source>
</evidence>
<evidence type="ECO:0000256" key="9">
    <source>
        <dbReference type="ARBA" id="ARBA00023136"/>
    </source>
</evidence>
<evidence type="ECO:0000256" key="7">
    <source>
        <dbReference type="ARBA" id="ARBA00022849"/>
    </source>
</evidence>
<evidence type="ECO:0000313" key="13">
    <source>
        <dbReference type="EMBL" id="NJQ08072.1"/>
    </source>
</evidence>
<feature type="compositionally biased region" description="Basic residues" evidence="10">
    <location>
        <begin position="1"/>
        <end position="10"/>
    </location>
</feature>
<feature type="transmembrane region" description="Helical" evidence="11">
    <location>
        <begin position="361"/>
        <end position="381"/>
    </location>
</feature>
<feature type="transmembrane region" description="Helical" evidence="11">
    <location>
        <begin position="293"/>
        <end position="315"/>
    </location>
</feature>
<dbReference type="InterPro" id="IPR004680">
    <property type="entry name" value="Cit_transptr-like_dom"/>
</dbReference>
<keyword evidence="8 11" id="KW-1133">Transmembrane helix</keyword>
<dbReference type="InterPro" id="IPR000802">
    <property type="entry name" value="Arsenical_pump_ArsB"/>
</dbReference>
<evidence type="ECO:0000256" key="2">
    <source>
        <dbReference type="ARBA" id="ARBA00006433"/>
    </source>
</evidence>
<feature type="transmembrane region" description="Helical" evidence="11">
    <location>
        <begin position="26"/>
        <end position="48"/>
    </location>
</feature>
<evidence type="ECO:0000256" key="3">
    <source>
        <dbReference type="ARBA" id="ARBA00009843"/>
    </source>
</evidence>
<keyword evidence="7" id="KW-0059">Arsenical resistance</keyword>
<dbReference type="AlphaFoldDB" id="A0A7X6D4K7"/>